<accession>A0ABS4AJ00</accession>
<dbReference type="InterPro" id="IPR036390">
    <property type="entry name" value="WH_DNA-bd_sf"/>
</dbReference>
<organism evidence="7 8">
    <name type="scientific">Pararoseomonas baculiformis</name>
    <dbReference type="NCBI Taxonomy" id="2820812"/>
    <lineage>
        <taxon>Bacteria</taxon>
        <taxon>Pseudomonadati</taxon>
        <taxon>Pseudomonadota</taxon>
        <taxon>Alphaproteobacteria</taxon>
        <taxon>Acetobacterales</taxon>
        <taxon>Acetobacteraceae</taxon>
        <taxon>Pararoseomonas</taxon>
    </lineage>
</organism>
<evidence type="ECO:0000259" key="6">
    <source>
        <dbReference type="PROSITE" id="PS50931"/>
    </source>
</evidence>
<proteinExistence type="inferred from homology"/>
<evidence type="ECO:0000256" key="4">
    <source>
        <dbReference type="ARBA" id="ARBA00023163"/>
    </source>
</evidence>
<comment type="caution">
    <text evidence="7">The sequence shown here is derived from an EMBL/GenBank/DDBJ whole genome shotgun (WGS) entry which is preliminary data.</text>
</comment>
<protein>
    <submittedName>
        <fullName evidence="7">LysR family transcriptional regulator</fullName>
    </submittedName>
</protein>
<dbReference type="PANTHER" id="PTHR30346">
    <property type="entry name" value="TRANSCRIPTIONAL DUAL REGULATOR HCAR-RELATED"/>
    <property type="match status" value="1"/>
</dbReference>
<evidence type="ECO:0000256" key="2">
    <source>
        <dbReference type="ARBA" id="ARBA00023015"/>
    </source>
</evidence>
<evidence type="ECO:0000313" key="8">
    <source>
        <dbReference type="Proteomes" id="UP000681594"/>
    </source>
</evidence>
<dbReference type="PROSITE" id="PS50931">
    <property type="entry name" value="HTH_LYSR"/>
    <property type="match status" value="1"/>
</dbReference>
<sequence length="111" mass="12545">MDLRHLRYFLAVADARSVTRAAELLGIRQPPLSQQIQQLEREVGSPLFNRLPRGVALTQAGLRLVQDARAILAQADRALDDARRAARGARDHPHRLHLLRGLQFLRHAHDP</sequence>
<dbReference type="InterPro" id="IPR000847">
    <property type="entry name" value="LysR_HTH_N"/>
</dbReference>
<dbReference type="EMBL" id="JAGIZB010000024">
    <property type="protein sequence ID" value="MBP0447006.1"/>
    <property type="molecule type" value="Genomic_DNA"/>
</dbReference>
<dbReference type="RefSeq" id="WP_209381275.1">
    <property type="nucleotide sequence ID" value="NZ_JAGIZB010000024.1"/>
</dbReference>
<keyword evidence="3" id="KW-0238">DNA-binding</keyword>
<keyword evidence="8" id="KW-1185">Reference proteome</keyword>
<dbReference type="PRINTS" id="PR00039">
    <property type="entry name" value="HTHLYSR"/>
</dbReference>
<reference evidence="7 8" key="1">
    <citation type="submission" date="2021-03" db="EMBL/GenBank/DDBJ databases">
        <authorList>
            <person name="So Y."/>
        </authorList>
    </citation>
    <scope>NUCLEOTIDE SEQUENCE [LARGE SCALE GENOMIC DNA]</scope>
    <source>
        <strain evidence="7 8">SSH11</strain>
    </source>
</reference>
<feature type="coiled-coil region" evidence="5">
    <location>
        <begin position="65"/>
        <end position="92"/>
    </location>
</feature>
<evidence type="ECO:0000256" key="3">
    <source>
        <dbReference type="ARBA" id="ARBA00023125"/>
    </source>
</evidence>
<gene>
    <name evidence="7" type="ORF">J8J14_19700</name>
</gene>
<keyword evidence="2" id="KW-0805">Transcription regulation</keyword>
<name>A0ABS4AJ00_9PROT</name>
<comment type="similarity">
    <text evidence="1">Belongs to the LysR transcriptional regulatory family.</text>
</comment>
<dbReference type="Proteomes" id="UP000681594">
    <property type="component" value="Unassembled WGS sequence"/>
</dbReference>
<evidence type="ECO:0000256" key="5">
    <source>
        <dbReference type="SAM" id="Coils"/>
    </source>
</evidence>
<dbReference type="SUPFAM" id="SSF46785">
    <property type="entry name" value="Winged helix' DNA-binding domain"/>
    <property type="match status" value="1"/>
</dbReference>
<dbReference type="PANTHER" id="PTHR30346:SF30">
    <property type="entry name" value="SMALL NEUTRAL PROTEASE REGULATORY PROTEIN"/>
    <property type="match status" value="1"/>
</dbReference>
<dbReference type="InterPro" id="IPR036388">
    <property type="entry name" value="WH-like_DNA-bd_sf"/>
</dbReference>
<evidence type="ECO:0000313" key="7">
    <source>
        <dbReference type="EMBL" id="MBP0447006.1"/>
    </source>
</evidence>
<keyword evidence="5" id="KW-0175">Coiled coil</keyword>
<dbReference type="Pfam" id="PF00126">
    <property type="entry name" value="HTH_1"/>
    <property type="match status" value="1"/>
</dbReference>
<feature type="domain" description="HTH lysR-type" evidence="6">
    <location>
        <begin position="1"/>
        <end position="58"/>
    </location>
</feature>
<keyword evidence="4" id="KW-0804">Transcription</keyword>
<evidence type="ECO:0000256" key="1">
    <source>
        <dbReference type="ARBA" id="ARBA00009437"/>
    </source>
</evidence>
<dbReference type="Gene3D" id="1.10.10.10">
    <property type="entry name" value="Winged helix-like DNA-binding domain superfamily/Winged helix DNA-binding domain"/>
    <property type="match status" value="1"/>
</dbReference>